<feature type="compositionally biased region" description="Basic and acidic residues" evidence="1">
    <location>
        <begin position="98"/>
        <end position="131"/>
    </location>
</feature>
<evidence type="ECO:0000256" key="1">
    <source>
        <dbReference type="SAM" id="MobiDB-lite"/>
    </source>
</evidence>
<reference evidence="3" key="1">
    <citation type="journal article" date="2019" name="PLoS Negl. Trop. Dis.">
        <title>Revisiting the worldwide diversity of Leptospira species in the environment.</title>
        <authorList>
            <person name="Vincent A.T."/>
            <person name="Schiettekatte O."/>
            <person name="Bourhy P."/>
            <person name="Veyrier F.J."/>
            <person name="Picardeau M."/>
        </authorList>
    </citation>
    <scope>NUCLEOTIDE SEQUENCE [LARGE SCALE GENOMIC DNA]</scope>
    <source>
        <strain evidence="3">201800299</strain>
    </source>
</reference>
<dbReference type="Proteomes" id="UP000298277">
    <property type="component" value="Unassembled WGS sequence"/>
</dbReference>
<comment type="caution">
    <text evidence="3">The sequence shown here is derived from an EMBL/GenBank/DDBJ whole genome shotgun (WGS) entry which is preliminary data.</text>
</comment>
<feature type="chain" id="PRO_5043206724" description="Porin" evidence="2">
    <location>
        <begin position="18"/>
        <end position="449"/>
    </location>
</feature>
<evidence type="ECO:0008006" key="5">
    <source>
        <dbReference type="Google" id="ProtNLM"/>
    </source>
</evidence>
<keyword evidence="4" id="KW-1185">Reference proteome</keyword>
<dbReference type="AlphaFoldDB" id="A0A5F1YBP7"/>
<dbReference type="RefSeq" id="WP_135591469.1">
    <property type="nucleotide sequence ID" value="NZ_RQEZ01000030.1"/>
</dbReference>
<evidence type="ECO:0000313" key="4">
    <source>
        <dbReference type="Proteomes" id="UP000298277"/>
    </source>
</evidence>
<gene>
    <name evidence="3" type="ORF">EHQ17_07930</name>
</gene>
<accession>A0A5F1YBP7</accession>
<feature type="region of interest" description="Disordered" evidence="1">
    <location>
        <begin position="79"/>
        <end position="131"/>
    </location>
</feature>
<evidence type="ECO:0000313" key="3">
    <source>
        <dbReference type="EMBL" id="TGK34950.1"/>
    </source>
</evidence>
<keyword evidence="2" id="KW-0732">Signal</keyword>
<protein>
    <recommendedName>
        <fullName evidence="5">Porin</fullName>
    </recommendedName>
</protein>
<dbReference type="OrthoDB" id="343554at2"/>
<evidence type="ECO:0000256" key="2">
    <source>
        <dbReference type="SAM" id="SignalP"/>
    </source>
</evidence>
<name>A0A5F1YBP7_9LEPT</name>
<feature type="signal peptide" evidence="2">
    <location>
        <begin position="1"/>
        <end position="17"/>
    </location>
</feature>
<feature type="compositionally biased region" description="Polar residues" evidence="1">
    <location>
        <begin position="86"/>
        <end position="97"/>
    </location>
</feature>
<organism evidence="3 4">
    <name type="scientific">Leptospira gomenensis</name>
    <dbReference type="NCBI Taxonomy" id="2484974"/>
    <lineage>
        <taxon>Bacteria</taxon>
        <taxon>Pseudomonadati</taxon>
        <taxon>Spirochaetota</taxon>
        <taxon>Spirochaetia</taxon>
        <taxon>Leptospirales</taxon>
        <taxon>Leptospiraceae</taxon>
        <taxon>Leptospira</taxon>
    </lineage>
</organism>
<dbReference type="NCBIfam" id="NF047433">
    <property type="entry name" value="Lepto_7_Nterm"/>
    <property type="match status" value="1"/>
</dbReference>
<sequence>MKQFISNLIFFSTLSFALLLSGNKSDLNAETILLKSGEKMEGSIVGQSKETVEFRLEDGSVKTYPKTLIRKISFAKTAAPNERSPIPTNSQKESNTAEVDKKGAQDFPSEKQTKESEKIKSSEENSKKREREISDLKRHYLEGSWGIGGGESQTELRPFYQTIQYAALFFGGSQSQSEILLTPYRTENTSSTARLYYAWNRFSLELRGTEAKGNLEVFGFQNLNFNNGGSQTTSNNWIVGNGNTKFQKVSSRFGFTPYPNPIANFQIIGGVERIWTKTSEEVYSFGEVTPLGNNPNRFSFREYSNPLKGYSYGVAFEFRFLGRFSLQGQILHLEMKGPSSLRNREFRDEFNRNVSQTGLDYQWNAKGREVNLKFSYRIFGNWSLFMEASNLVLKNKLQSGYITDGDGGNSDLSQEIPKLIGPRILTPILYESKTSLSYLQLGVNYRFDF</sequence>
<proteinExistence type="predicted"/>
<dbReference type="EMBL" id="RQFA01000033">
    <property type="protein sequence ID" value="TGK34950.1"/>
    <property type="molecule type" value="Genomic_DNA"/>
</dbReference>